<evidence type="ECO:0000256" key="3">
    <source>
        <dbReference type="ARBA" id="ARBA00022679"/>
    </source>
</evidence>
<keyword evidence="3 8" id="KW-0808">Transferase</keyword>
<evidence type="ECO:0000259" key="10">
    <source>
        <dbReference type="PROSITE" id="PS51509"/>
    </source>
</evidence>
<feature type="domain" description="Phosphagen kinase N-terminal" evidence="10">
    <location>
        <begin position="19"/>
        <end position="101"/>
    </location>
</feature>
<keyword evidence="6 8" id="KW-0067">ATP-binding</keyword>
<dbReference type="InterPro" id="IPR036802">
    <property type="entry name" value="ATP-guanido_PTrfase_N_sf"/>
</dbReference>
<gene>
    <name evidence="12" type="ORF">PSYICH_LOCUS9618</name>
</gene>
<dbReference type="Proteomes" id="UP001153636">
    <property type="component" value="Chromosome 3"/>
</dbReference>
<accession>A0A9P0GD62</accession>
<dbReference type="SUPFAM" id="SSF48034">
    <property type="entry name" value="Guanido kinase N-terminal domain"/>
    <property type="match status" value="1"/>
</dbReference>
<dbReference type="AlphaFoldDB" id="A0A9P0GD62"/>
<feature type="binding site" evidence="8">
    <location>
        <begin position="132"/>
        <end position="136"/>
    </location>
    <ligand>
        <name>ATP</name>
        <dbReference type="ChEBI" id="CHEBI:30616"/>
    </ligand>
</feature>
<evidence type="ECO:0000256" key="6">
    <source>
        <dbReference type="ARBA" id="ARBA00022840"/>
    </source>
</evidence>
<evidence type="ECO:0000256" key="1">
    <source>
        <dbReference type="ARBA" id="ARBA00006798"/>
    </source>
</evidence>
<dbReference type="InterPro" id="IPR000749">
    <property type="entry name" value="ATP-guanido_PTrfase"/>
</dbReference>
<name>A0A9P0GD62_9CUCU</name>
<dbReference type="Pfam" id="PF02807">
    <property type="entry name" value="ATP-gua_PtransN"/>
    <property type="match status" value="1"/>
</dbReference>
<dbReference type="Gene3D" id="1.10.135.10">
    <property type="entry name" value="ATP:guanido phosphotransferase, N-terminal domain"/>
    <property type="match status" value="1"/>
</dbReference>
<dbReference type="GO" id="GO:0005524">
    <property type="term" value="F:ATP binding"/>
    <property type="evidence" value="ECO:0007669"/>
    <property type="project" value="UniProtKB-UniRule"/>
</dbReference>
<evidence type="ECO:0000259" key="11">
    <source>
        <dbReference type="PROSITE" id="PS51510"/>
    </source>
</evidence>
<dbReference type="InterPro" id="IPR022413">
    <property type="entry name" value="ATP-guanido_PTrfase_N"/>
</dbReference>
<protein>
    <recommendedName>
        <fullName evidence="2">arginine kinase</fullName>
        <ecNumber evidence="2">2.7.3.3</ecNumber>
    </recommendedName>
</protein>
<feature type="binding site" evidence="8">
    <location>
        <begin position="319"/>
        <end position="324"/>
    </location>
    <ligand>
        <name>ATP</name>
        <dbReference type="ChEBI" id="CHEBI:30616"/>
    </ligand>
</feature>
<proteinExistence type="inferred from homology"/>
<feature type="binding site" evidence="8">
    <location>
        <position position="195"/>
    </location>
    <ligand>
        <name>ATP</name>
        <dbReference type="ChEBI" id="CHEBI:30616"/>
    </ligand>
</feature>
<dbReference type="EC" id="2.7.3.3" evidence="2"/>
<keyword evidence="5 8" id="KW-0418">Kinase</keyword>
<keyword evidence="13" id="KW-1185">Reference proteome</keyword>
<evidence type="ECO:0000313" key="13">
    <source>
        <dbReference type="Proteomes" id="UP001153636"/>
    </source>
</evidence>
<dbReference type="OrthoDB" id="430219at2759"/>
<evidence type="ECO:0000256" key="5">
    <source>
        <dbReference type="ARBA" id="ARBA00022777"/>
    </source>
</evidence>
<dbReference type="FunFam" id="1.10.135.10:FF:000003">
    <property type="entry name" value="Three-domain arginine kinase"/>
    <property type="match status" value="1"/>
</dbReference>
<dbReference type="GO" id="GO:0004054">
    <property type="term" value="F:arginine kinase activity"/>
    <property type="evidence" value="ECO:0007669"/>
    <property type="project" value="UniProtKB-EC"/>
</dbReference>
<feature type="domain" description="Phosphagen kinase C-terminal" evidence="11">
    <location>
        <begin position="129"/>
        <end position="366"/>
    </location>
</feature>
<evidence type="ECO:0000256" key="4">
    <source>
        <dbReference type="ARBA" id="ARBA00022741"/>
    </source>
</evidence>
<dbReference type="FunFam" id="3.30.590.10:FF:000006">
    <property type="entry name" value="Arginine kinase 1"/>
    <property type="match status" value="1"/>
</dbReference>
<dbReference type="SUPFAM" id="SSF55931">
    <property type="entry name" value="Glutamine synthetase/guanido kinase"/>
    <property type="match status" value="1"/>
</dbReference>
<dbReference type="GO" id="GO:0004111">
    <property type="term" value="F:creatine kinase activity"/>
    <property type="evidence" value="ECO:0007669"/>
    <property type="project" value="InterPro"/>
</dbReference>
<evidence type="ECO:0000256" key="7">
    <source>
        <dbReference type="PROSITE-ProRule" id="PRU00842"/>
    </source>
</evidence>
<dbReference type="GO" id="GO:0046314">
    <property type="term" value="P:phosphocreatine biosynthetic process"/>
    <property type="evidence" value="ECO:0007669"/>
    <property type="project" value="InterPro"/>
</dbReference>
<dbReference type="GO" id="GO:0005615">
    <property type="term" value="C:extracellular space"/>
    <property type="evidence" value="ECO:0007669"/>
    <property type="project" value="TreeGrafter"/>
</dbReference>
<dbReference type="Gene3D" id="3.30.590.10">
    <property type="entry name" value="Glutamine synthetase/guanido kinase, catalytic domain"/>
    <property type="match status" value="1"/>
</dbReference>
<dbReference type="Pfam" id="PF00217">
    <property type="entry name" value="ATP-gua_Ptrans"/>
    <property type="match status" value="1"/>
</dbReference>
<organism evidence="12 13">
    <name type="scientific">Psylliodes chrysocephalus</name>
    <dbReference type="NCBI Taxonomy" id="3402493"/>
    <lineage>
        <taxon>Eukaryota</taxon>
        <taxon>Metazoa</taxon>
        <taxon>Ecdysozoa</taxon>
        <taxon>Arthropoda</taxon>
        <taxon>Hexapoda</taxon>
        <taxon>Insecta</taxon>
        <taxon>Pterygota</taxon>
        <taxon>Neoptera</taxon>
        <taxon>Endopterygota</taxon>
        <taxon>Coleoptera</taxon>
        <taxon>Polyphaga</taxon>
        <taxon>Cucujiformia</taxon>
        <taxon>Chrysomeloidea</taxon>
        <taxon>Chrysomelidae</taxon>
        <taxon>Galerucinae</taxon>
        <taxon>Alticini</taxon>
        <taxon>Psylliodes</taxon>
    </lineage>
</organism>
<dbReference type="InterPro" id="IPR014746">
    <property type="entry name" value="Gln_synth/guanido_kin_cat_dom"/>
</dbReference>
<dbReference type="PANTHER" id="PTHR11547">
    <property type="entry name" value="ARGININE OR CREATINE KINASE"/>
    <property type="match status" value="1"/>
</dbReference>
<dbReference type="PANTHER" id="PTHR11547:SF38">
    <property type="entry name" value="ARGININE KINASE 1-RELATED"/>
    <property type="match status" value="1"/>
</dbReference>
<dbReference type="PROSITE" id="PS51509">
    <property type="entry name" value="PHOSPHAGEN_KINASE_N"/>
    <property type="match status" value="1"/>
</dbReference>
<evidence type="ECO:0000256" key="8">
    <source>
        <dbReference type="PROSITE-ProRule" id="PRU00843"/>
    </source>
</evidence>
<evidence type="ECO:0000256" key="2">
    <source>
        <dbReference type="ARBA" id="ARBA00012230"/>
    </source>
</evidence>
<dbReference type="EMBL" id="OV651815">
    <property type="protein sequence ID" value="CAH1109038.1"/>
    <property type="molecule type" value="Genomic_DNA"/>
</dbReference>
<feature type="binding site" evidence="8">
    <location>
        <begin position="290"/>
        <end position="294"/>
    </location>
    <ligand>
        <name>ATP</name>
        <dbReference type="ChEBI" id="CHEBI:30616"/>
    </ligand>
</feature>
<dbReference type="PROSITE" id="PS00112">
    <property type="entry name" value="PHOSPHAGEN_KINASE"/>
    <property type="match status" value="1"/>
</dbReference>
<dbReference type="InterPro" id="IPR022415">
    <property type="entry name" value="ATP-guanido_PTrfase_AS"/>
</dbReference>
<comment type="similarity">
    <text evidence="1 7 9">Belongs to the ATP:guanido phosphotransferase family.</text>
</comment>
<reference evidence="12" key="1">
    <citation type="submission" date="2022-01" db="EMBL/GenBank/DDBJ databases">
        <authorList>
            <person name="King R."/>
        </authorList>
    </citation>
    <scope>NUCLEOTIDE SEQUENCE</scope>
</reference>
<evidence type="ECO:0000256" key="9">
    <source>
        <dbReference type="RuleBase" id="RU000505"/>
    </source>
</evidence>
<keyword evidence="4 8" id="KW-0547">Nucleotide-binding</keyword>
<dbReference type="InterPro" id="IPR022414">
    <property type="entry name" value="ATP-guanido_PTrfase_cat"/>
</dbReference>
<dbReference type="PROSITE" id="PS51510">
    <property type="entry name" value="PHOSPHAGEN_KINASE_C"/>
    <property type="match status" value="1"/>
</dbReference>
<sequence length="366" mass="41490">MACSANKSGSGKVDPEILQKLTTKYVLLQKSDSKSLTKKYLTQELFEKLKEKKTKYNMTLLDCIATVLDNHDSSVGLYAPCPDSYDVFGDLFDIVIEDYHIGFPKCAIHPPMDWGEASDLKNIDPNGKYVISTRVRTARSLKNYPFNPGLSEEQYKEIETKVTCALCQLTGDLRGQYQPLYEMSDDEMNKLIDDHILFKGGDRFLESANAYRYWPNARGVFTNPPKTFIVWVNEEDHMRIISLQQGGDLAGVYKRLADAVKELDRRLEFCKHKRFGYLSMCPTNIGTGIRASVHIKLPKMSQNEAKLNEIAGRLNLQIRGTGGEHTESKGGVLDISNKRRLGVTEKEVIKEMFNGIQELIQLEEKS</sequence>
<evidence type="ECO:0000313" key="12">
    <source>
        <dbReference type="EMBL" id="CAH1109038.1"/>
    </source>
</evidence>
<feature type="binding site" evidence="8">
    <location>
        <position position="239"/>
    </location>
    <ligand>
        <name>ATP</name>
        <dbReference type="ChEBI" id="CHEBI:30616"/>
    </ligand>
</feature>